<evidence type="ECO:0000313" key="7">
    <source>
        <dbReference type="Proteomes" id="UP001168338"/>
    </source>
</evidence>
<comment type="catalytic activity">
    <reaction evidence="4">
        <text>5'-deoxyadenosine + H2O + H(+) = 5'-deoxyinosine + NH4(+)</text>
        <dbReference type="Rhea" id="RHEA:42892"/>
        <dbReference type="ChEBI" id="CHEBI:15377"/>
        <dbReference type="ChEBI" id="CHEBI:15378"/>
        <dbReference type="ChEBI" id="CHEBI:17319"/>
        <dbReference type="ChEBI" id="CHEBI:28938"/>
        <dbReference type="ChEBI" id="CHEBI:82775"/>
        <dbReference type="EC" id="3.5.4.41"/>
    </reaction>
</comment>
<keyword evidence="7" id="KW-1185">Reference proteome</keyword>
<comment type="catalytic activity">
    <reaction evidence="4">
        <text>adenosine + H2O + H(+) = inosine + NH4(+)</text>
        <dbReference type="Rhea" id="RHEA:24408"/>
        <dbReference type="ChEBI" id="CHEBI:15377"/>
        <dbReference type="ChEBI" id="CHEBI:15378"/>
        <dbReference type="ChEBI" id="CHEBI:16335"/>
        <dbReference type="ChEBI" id="CHEBI:17596"/>
        <dbReference type="ChEBI" id="CHEBI:28938"/>
        <dbReference type="EC" id="3.5.4.4"/>
    </reaction>
</comment>
<dbReference type="Gene3D" id="2.30.40.10">
    <property type="entry name" value="Urease, subunit C, domain 1"/>
    <property type="match status" value="1"/>
</dbReference>
<evidence type="ECO:0000256" key="2">
    <source>
        <dbReference type="ARBA" id="ARBA00022801"/>
    </source>
</evidence>
<comment type="catalytic activity">
    <reaction evidence="4">
        <text>S-adenosyl-L-homocysteine + H2O + H(+) = S-inosyl-L-homocysteine + NH4(+)</text>
        <dbReference type="Rhea" id="RHEA:20716"/>
        <dbReference type="ChEBI" id="CHEBI:15377"/>
        <dbReference type="ChEBI" id="CHEBI:15378"/>
        <dbReference type="ChEBI" id="CHEBI:28938"/>
        <dbReference type="ChEBI" id="CHEBI:57856"/>
        <dbReference type="ChEBI" id="CHEBI:57985"/>
        <dbReference type="EC" id="3.5.4.28"/>
    </reaction>
</comment>
<feature type="binding site" evidence="4">
    <location>
        <position position="222"/>
    </location>
    <ligand>
        <name>substrate</name>
    </ligand>
</feature>
<comment type="catalytic activity">
    <reaction evidence="4">
        <text>S-methyl-5'-thioadenosine + H2O + H(+) = S-methyl-5'-thioinosine + NH4(+)</text>
        <dbReference type="Rhea" id="RHEA:25025"/>
        <dbReference type="ChEBI" id="CHEBI:15377"/>
        <dbReference type="ChEBI" id="CHEBI:15378"/>
        <dbReference type="ChEBI" id="CHEBI:17509"/>
        <dbReference type="ChEBI" id="CHEBI:28938"/>
        <dbReference type="ChEBI" id="CHEBI:48595"/>
        <dbReference type="EC" id="3.5.4.31"/>
    </reaction>
</comment>
<feature type="binding site" evidence="4">
    <location>
        <position position="308"/>
    </location>
    <ligand>
        <name>Zn(2+)</name>
        <dbReference type="ChEBI" id="CHEBI:29105"/>
    </ligand>
</feature>
<dbReference type="SUPFAM" id="SSF51556">
    <property type="entry name" value="Metallo-dependent hydrolases"/>
    <property type="match status" value="1"/>
</dbReference>
<dbReference type="EC" id="3.5.4.31" evidence="4"/>
<evidence type="ECO:0000256" key="1">
    <source>
        <dbReference type="ARBA" id="ARBA00022723"/>
    </source>
</evidence>
<reference evidence="6" key="1">
    <citation type="submission" date="2019-05" db="EMBL/GenBank/DDBJ databases">
        <title>Methanoculleus sp. FWC-SCC1, a methanogenic archaeon isolated from deep marine cold seep.</title>
        <authorList>
            <person name="Chen Y.-W."/>
            <person name="Chen S.-C."/>
            <person name="Teng N.-H."/>
            <person name="Lai M.-C."/>
        </authorList>
    </citation>
    <scope>NUCLEOTIDE SEQUENCE</scope>
    <source>
        <strain evidence="6">FWC-SCC1</strain>
    </source>
</reference>
<comment type="cofactor">
    <cofactor evidence="4">
        <name>Zn(2+)</name>
        <dbReference type="ChEBI" id="CHEBI:29105"/>
    </cofactor>
    <text evidence="4">Binds 1 zinc ion per subunit.</text>
</comment>
<gene>
    <name evidence="4" type="primary">dadD</name>
    <name evidence="6" type="ORF">FGU65_13060</name>
</gene>
<proteinExistence type="inferred from homology"/>
<dbReference type="InterPro" id="IPR050287">
    <property type="entry name" value="MTA/SAH_deaminase"/>
</dbReference>
<feature type="binding site" evidence="4">
    <location>
        <position position="71"/>
    </location>
    <ligand>
        <name>Zn(2+)</name>
        <dbReference type="ChEBI" id="CHEBI:29105"/>
    </ligand>
</feature>
<comment type="caution">
    <text evidence="4">Lacks conserved residue(s) required for the propagation of feature annotation.</text>
</comment>
<accession>A0ABT8MCY3</accession>
<name>A0ABT8MCY3_9EURY</name>
<comment type="miscellaneous">
    <text evidence="4">SAH is a product of SAM methyltransferases and is known to be a feedback inhibitor of these enzymes. As a result of this inhibition, organisms have evolved efficient enzymes to metabolize SAH via different pathways. The pathway found in methanogens differs from the canonical pathway, it uses the deamination of S-adenosyl-L-homocysteine to form S-inosyl-L-homocysteine for the regeneration of SAM from S-adenosyl-L-homocysteine. 5'-deoxyadenosine is a radical SAM enzyme reaction product which strongly inhibits radical SAM enzymes. A pathway for removing this product must be present in methanogens where the MTA/SAH nucleosidase which normally metabolizes this compound is absent.</text>
</comment>
<keyword evidence="3 4" id="KW-0862">Zinc</keyword>
<protein>
    <recommendedName>
        <fullName evidence="4">5'-deoxyadenosine deaminase</fullName>
        <shortName evidence="4">5'-dA deaminase</shortName>
        <ecNumber evidence="4">3.5.4.41</ecNumber>
    </recommendedName>
    <alternativeName>
        <fullName evidence="4">5'-methylthioadenosine deaminase</fullName>
        <shortName evidence="4">MTA deaminase</shortName>
        <ecNumber evidence="4">3.5.4.31</ecNumber>
    </alternativeName>
    <alternativeName>
        <fullName evidence="4">Adenosine deaminase</fullName>
        <ecNumber evidence="4">3.5.4.4</ecNumber>
    </alternativeName>
    <alternativeName>
        <fullName evidence="4">S-adenosylhomocysteine deaminase</fullName>
        <shortName evidence="4">SAH deaminase</shortName>
        <ecNumber evidence="4">3.5.4.28</ecNumber>
    </alternativeName>
</protein>
<feature type="binding site" evidence="4">
    <location>
        <position position="100"/>
    </location>
    <ligand>
        <name>substrate</name>
    </ligand>
</feature>
<evidence type="ECO:0000259" key="5">
    <source>
        <dbReference type="Pfam" id="PF01979"/>
    </source>
</evidence>
<dbReference type="EC" id="3.5.4.4" evidence="4"/>
<comment type="function">
    <text evidence="4">Catalyzes the deamination of three SAM-derived enzymatic products, namely 5'-deoxyadenosine, S-adenosyl-L-homocysteine, and 5'-methylthioadenosine, to produce the inosine analogs. Can also deaminate adenosine. The preferred substrate for this enzyme is 5'-deoxyadenosine, but all these substrates are efficiently deaminated. Likely functions in a S-adenosyl-L-methionine (SAM) recycling pathway from S-adenosyl-L-homocysteine (SAH) produced from SAM-dependent methylation reactions. May also be involved in the recycling of 5'-deoxyadenosine, whereupon the 5'-deoxyribose moiety of 5'-deoxyinosine is further metabolized to deoxyhexoses used for the biosynthesis of aromatic amino acids in methanogens.</text>
</comment>
<feature type="binding site" evidence="4">
    <location>
        <position position="73"/>
    </location>
    <ligand>
        <name>Zn(2+)</name>
        <dbReference type="ChEBI" id="CHEBI:29105"/>
    </ligand>
</feature>
<dbReference type="EMBL" id="VCYH01000010">
    <property type="protein sequence ID" value="MDN7025796.1"/>
    <property type="molecule type" value="Genomic_DNA"/>
</dbReference>
<dbReference type="HAMAP" id="MF_01281">
    <property type="entry name" value="MTA_SAH_deamin"/>
    <property type="match status" value="1"/>
</dbReference>
<dbReference type="Gene3D" id="3.20.20.140">
    <property type="entry name" value="Metal-dependent hydrolases"/>
    <property type="match status" value="1"/>
</dbReference>
<dbReference type="EC" id="3.5.4.28" evidence="4"/>
<dbReference type="Pfam" id="PF01979">
    <property type="entry name" value="Amidohydro_1"/>
    <property type="match status" value="1"/>
</dbReference>
<feature type="binding site" evidence="4">
    <location>
        <position position="219"/>
    </location>
    <ligand>
        <name>Zn(2+)</name>
        <dbReference type="ChEBI" id="CHEBI:29105"/>
    </ligand>
</feature>
<feature type="binding site" evidence="4">
    <location>
        <position position="308"/>
    </location>
    <ligand>
        <name>substrate</name>
    </ligand>
</feature>
<feature type="binding site" evidence="4">
    <location>
        <position position="192"/>
    </location>
    <ligand>
        <name>substrate</name>
    </ligand>
</feature>
<keyword evidence="2 4" id="KW-0378">Hydrolase</keyword>
<comment type="pathway">
    <text evidence="4">Amino-acid biosynthesis; S-adenosyl-L-methionine biosynthesis.</text>
</comment>
<organism evidence="6 7">
    <name type="scientific">Methanoculleus frigidifontis</name>
    <dbReference type="NCBI Taxonomy" id="2584085"/>
    <lineage>
        <taxon>Archaea</taxon>
        <taxon>Methanobacteriati</taxon>
        <taxon>Methanobacteriota</taxon>
        <taxon>Stenosarchaea group</taxon>
        <taxon>Methanomicrobia</taxon>
        <taxon>Methanomicrobiales</taxon>
        <taxon>Methanomicrobiaceae</taxon>
        <taxon>Methanoculleus</taxon>
    </lineage>
</organism>
<keyword evidence="1 4" id="KW-0479">Metal-binding</keyword>
<dbReference type="InterPro" id="IPR023512">
    <property type="entry name" value="Deaminase_MtaD/DadD"/>
</dbReference>
<dbReference type="InterPro" id="IPR032466">
    <property type="entry name" value="Metal_Hydrolase"/>
</dbReference>
<comment type="subunit">
    <text evidence="4">Homotetramer.</text>
</comment>
<dbReference type="SUPFAM" id="SSF51338">
    <property type="entry name" value="Composite domain of metallo-dependent hydrolases"/>
    <property type="match status" value="2"/>
</dbReference>
<dbReference type="Proteomes" id="UP001168338">
    <property type="component" value="Unassembled WGS sequence"/>
</dbReference>
<dbReference type="EC" id="3.5.4.41" evidence="4"/>
<comment type="caution">
    <text evidence="6">The sequence shown here is derived from an EMBL/GenBank/DDBJ whole genome shotgun (WGS) entry which is preliminary data.</text>
</comment>
<sequence length="441" mass="46996">MREIIDDIFDIEGSVLITGVLVGGKQVDIAISEAGTIVGIDEKNGARDAVEAEIVVDGSESIAIPGLVNTHTHAAMTLLRGYADDMPLQDWLTQKIWPLEAHLTGDDVYWGTKLACLEMIRSGTTAFNDMYFFMDRAAEATDEMGIRGTFAHGFIDLSMEEKREAEIKATETLVSHIKGLGNPRLTAAVGPHAVYTVSPDGLSWCAGYAKEQDIGIHIHVSETEKEVVDCVAQYGKRPPALLDECGCLTPRTVAAHCCWLDEADCRLFAERGAHASHNPASNMKLAVGRAMPYHHLKDAGANVCLGTDGCASNNNLDMLEEMKIAALLQKFSWNTQTLLPAGEAIGIATAGGARALGIGPGTLTVGAPADIVLIDRRKACTTPLHNTDSNLAYACNGSAVHTVLCSGRFVMYDRVVPGEAAILKGAAQAAAALVQRAEEAE</sequence>
<evidence type="ECO:0000313" key="6">
    <source>
        <dbReference type="EMBL" id="MDN7025796.1"/>
    </source>
</evidence>
<dbReference type="CDD" id="cd01298">
    <property type="entry name" value="ATZ_TRZ_like"/>
    <property type="match status" value="1"/>
</dbReference>
<feature type="domain" description="Amidohydrolase-related" evidence="5">
    <location>
        <begin position="62"/>
        <end position="410"/>
    </location>
</feature>
<dbReference type="RefSeq" id="WP_301664988.1">
    <property type="nucleotide sequence ID" value="NZ_VCYH01000010.1"/>
</dbReference>
<dbReference type="InterPro" id="IPR006680">
    <property type="entry name" value="Amidohydro-rel"/>
</dbReference>
<dbReference type="PANTHER" id="PTHR43794:SF11">
    <property type="entry name" value="AMIDOHYDROLASE-RELATED DOMAIN-CONTAINING PROTEIN"/>
    <property type="match status" value="1"/>
</dbReference>
<evidence type="ECO:0000256" key="3">
    <source>
        <dbReference type="ARBA" id="ARBA00022833"/>
    </source>
</evidence>
<dbReference type="PANTHER" id="PTHR43794">
    <property type="entry name" value="AMINOHYDROLASE SSNA-RELATED"/>
    <property type="match status" value="1"/>
</dbReference>
<evidence type="ECO:0000256" key="4">
    <source>
        <dbReference type="HAMAP-Rule" id="MF_01281"/>
    </source>
</evidence>
<dbReference type="InterPro" id="IPR011059">
    <property type="entry name" value="Metal-dep_hydrolase_composite"/>
</dbReference>
<comment type="similarity">
    <text evidence="4">Belongs to the metallo-dependent hydrolases superfamily. MTA/SAH deaminase family.</text>
</comment>